<name>A0ABY2ZB78_9GAMM</name>
<dbReference type="PANTHER" id="PTHR46401">
    <property type="entry name" value="GLYCOSYLTRANSFERASE WBBK-RELATED"/>
    <property type="match status" value="1"/>
</dbReference>
<proteinExistence type="predicted"/>
<evidence type="ECO:0000313" key="4">
    <source>
        <dbReference type="EMBL" id="TPV29735.1"/>
    </source>
</evidence>
<evidence type="ECO:0000313" key="5">
    <source>
        <dbReference type="Proteomes" id="UP000316142"/>
    </source>
</evidence>
<protein>
    <submittedName>
        <fullName evidence="4">Glycosyltransferase family 4 protein</fullName>
    </submittedName>
</protein>
<dbReference type="Gene3D" id="3.40.50.11090">
    <property type="match status" value="1"/>
</dbReference>
<reference evidence="4 5" key="1">
    <citation type="submission" date="2019-06" db="EMBL/GenBank/DDBJ databases">
        <title>Taxogenomics and systematics of the genus Pantoea.</title>
        <authorList>
            <person name="Tambong J.T."/>
        </authorList>
    </citation>
    <scope>NUCLEOTIDE SEQUENCE [LARGE SCALE GENOMIC DNA]</scope>
    <source>
        <strain evidence="4 5">LMG 2558</strain>
    </source>
</reference>
<feature type="domain" description="WsaF N-terminal" evidence="2">
    <location>
        <begin position="158"/>
        <end position="203"/>
    </location>
</feature>
<feature type="domain" description="WsaF C-terminal" evidence="3">
    <location>
        <begin position="249"/>
        <end position="370"/>
    </location>
</feature>
<gene>
    <name evidence="4" type="ORF">FJW00_06050</name>
</gene>
<dbReference type="Pfam" id="PF22772">
    <property type="entry name" value="WsaF_C"/>
    <property type="match status" value="1"/>
</dbReference>
<keyword evidence="1" id="KW-0808">Transferase</keyword>
<accession>A0ABY2ZB78</accession>
<dbReference type="Gene3D" id="3.40.50.2000">
    <property type="entry name" value="Glycogen Phosphorylase B"/>
    <property type="match status" value="1"/>
</dbReference>
<dbReference type="InterPro" id="IPR055050">
    <property type="entry name" value="WsaF_C"/>
</dbReference>
<keyword evidence="5" id="KW-1185">Reference proteome</keyword>
<dbReference type="Proteomes" id="UP000316142">
    <property type="component" value="Unassembled WGS sequence"/>
</dbReference>
<evidence type="ECO:0000259" key="3">
    <source>
        <dbReference type="Pfam" id="PF22772"/>
    </source>
</evidence>
<evidence type="ECO:0000256" key="1">
    <source>
        <dbReference type="ARBA" id="ARBA00022679"/>
    </source>
</evidence>
<dbReference type="PANTHER" id="PTHR46401:SF2">
    <property type="entry name" value="GLYCOSYLTRANSFERASE WBBK-RELATED"/>
    <property type="match status" value="1"/>
</dbReference>
<dbReference type="EMBL" id="VHIZ01000033">
    <property type="protein sequence ID" value="TPV29735.1"/>
    <property type="molecule type" value="Genomic_DNA"/>
</dbReference>
<dbReference type="InterPro" id="IPR048510">
    <property type="entry name" value="WsaF_N"/>
</dbReference>
<dbReference type="Pfam" id="PF21374">
    <property type="entry name" value="WsaF_N"/>
    <property type="match status" value="1"/>
</dbReference>
<dbReference type="SUPFAM" id="SSF53756">
    <property type="entry name" value="UDP-Glycosyltransferase/glycogen phosphorylase"/>
    <property type="match status" value="1"/>
</dbReference>
<evidence type="ECO:0000259" key="2">
    <source>
        <dbReference type="Pfam" id="PF21374"/>
    </source>
</evidence>
<dbReference type="RefSeq" id="WP_140923277.1">
    <property type="nucleotide sequence ID" value="NZ_VHIZ01000033.1"/>
</dbReference>
<organism evidence="4 5">
    <name type="scientific">Pantoea anthophila</name>
    <dbReference type="NCBI Taxonomy" id="470931"/>
    <lineage>
        <taxon>Bacteria</taxon>
        <taxon>Pseudomonadati</taxon>
        <taxon>Pseudomonadota</taxon>
        <taxon>Gammaproteobacteria</taxon>
        <taxon>Enterobacterales</taxon>
        <taxon>Erwiniaceae</taxon>
        <taxon>Pantoea</taxon>
    </lineage>
</organism>
<comment type="caution">
    <text evidence="4">The sequence shown here is derived from an EMBL/GenBank/DDBJ whole genome shotgun (WGS) entry which is preliminary data.</text>
</comment>
<sequence>MTIRTILSMVARVHKDEGVRGVLTRVYRKLKSKDTTINGVPLSSAINIFNKRDVIGFYEFITFQDVGVADALNSYAAKNTINWLIPDFGVGSGGHLNIFRFITMLERNGYKNNICLVGSHRHSSPEKAKALISEHFFKMDAEVFFGIESLPEAEFSFATGWTTAYYLRAFKRTLHKLYFVQDFEPSFYAGGSEYAFAEQTYKFGFTGVCAGNWLASKLNHDYGMKTHEIGFSYDRELYFPHPVLGDGKKRVFCYFRPPTIRRGLETALIALDRVATQNPAVEFIFAGWDMNDFKFDHPFLNAGLLSLEELPDVYSKCDLALVLSYTNLSLLPLEIMACGCVVVSNEGPNVEWLLNNNNAQLTSSDPVEMADKIGELLHDSDKIAQLRKNGIEFANSTSWEDEGLKLVNILKRLAE</sequence>
<dbReference type="CDD" id="cd03801">
    <property type="entry name" value="GT4_PimA-like"/>
    <property type="match status" value="1"/>
</dbReference>